<sequence length="170" mass="19402">MPAYHSAFNDPKTPLLCNAAFLPIKTTVKGPAPPAGRDDVDIIDEAIGFFKANVFFRTFDIKGPGDRILIYLTLYIQQCLSRLEKAKNRGEADRLLNTLALEKFPTPADSSFALPGIYTCSPGEEEKFRQYYTQLRLEVGLRMVALVFKDDQPNKWWMCFSKRKFLNKNL</sequence>
<dbReference type="SUPFAM" id="SSF69060">
    <property type="entry name" value="Arp2/3 complex 21 kDa subunit ARPC3"/>
    <property type="match status" value="1"/>
</dbReference>
<organism evidence="7">
    <name type="scientific">Collodictyon triciliatum</name>
    <dbReference type="NCBI Taxonomy" id="190325"/>
    <lineage>
        <taxon>Eukaryota</taxon>
        <taxon>CRuMs</taxon>
        <taxon>Collodictyonidae</taxon>
        <taxon>Collodictyon</taxon>
    </lineage>
</organism>
<keyword evidence="5 6" id="KW-0206">Cytoskeleton</keyword>
<evidence type="ECO:0000256" key="5">
    <source>
        <dbReference type="ARBA" id="ARBA00023212"/>
    </source>
</evidence>
<keyword evidence="4 6" id="KW-0009">Actin-binding</keyword>
<dbReference type="PIRSF" id="PIRSF016315">
    <property type="entry name" value="ARP2/3_P21-Arc"/>
    <property type="match status" value="1"/>
</dbReference>
<proteinExistence type="evidence at transcript level"/>
<dbReference type="GO" id="GO:0003779">
    <property type="term" value="F:actin binding"/>
    <property type="evidence" value="ECO:0007669"/>
    <property type="project" value="UniProtKB-KW"/>
</dbReference>
<dbReference type="EMBL" id="JN618836">
    <property type="protein sequence ID" value="AFD22778.1"/>
    <property type="molecule type" value="mRNA"/>
</dbReference>
<evidence type="ECO:0000256" key="6">
    <source>
        <dbReference type="PIRNR" id="PIRNR016315"/>
    </source>
</evidence>
<accession>H8ZWP5</accession>
<reference evidence="7" key="1">
    <citation type="journal article" date="2012" name="Mol. Biol. Evol.">
        <title>Collodictyon--an ancient lineage in the tree of eukaryotes.</title>
        <authorList>
            <person name="Zhao S."/>
            <person name="Burki F."/>
            <person name="Brate J."/>
            <person name="Keeling P.J."/>
            <person name="Klaveness D."/>
            <person name="Shalchian-Tabrizi K."/>
        </authorList>
    </citation>
    <scope>NUCLEOTIDE SEQUENCE</scope>
</reference>
<comment type="function">
    <text evidence="6">Functions as component of the Arp2/3 complex which is involved in regulation of actin polymerization and together with an activating nucleation-promoting factor (NPF) mediates the formation of branched actin networks.</text>
</comment>
<dbReference type="AlphaFoldDB" id="H8ZWP5"/>
<comment type="similarity">
    <text evidence="2 6">Belongs to the ARPC3 family.</text>
</comment>
<dbReference type="InterPro" id="IPR036753">
    <property type="entry name" value="ARPC3_sf"/>
</dbReference>
<dbReference type="GO" id="GO:0030833">
    <property type="term" value="P:regulation of actin filament polymerization"/>
    <property type="evidence" value="ECO:0007669"/>
    <property type="project" value="InterPro"/>
</dbReference>
<evidence type="ECO:0000256" key="1">
    <source>
        <dbReference type="ARBA" id="ARBA00004245"/>
    </source>
</evidence>
<keyword evidence="3 6" id="KW-0963">Cytoplasm</keyword>
<comment type="subcellular location">
    <subcellularLocation>
        <location evidence="1 6">Cytoplasm</location>
        <location evidence="1 6">Cytoskeleton</location>
    </subcellularLocation>
</comment>
<dbReference type="Pfam" id="PF04062">
    <property type="entry name" value="P21-Arc"/>
    <property type="match status" value="1"/>
</dbReference>
<dbReference type="GO" id="GO:0005885">
    <property type="term" value="C:Arp2/3 protein complex"/>
    <property type="evidence" value="ECO:0007669"/>
    <property type="project" value="UniProtKB-UniRule"/>
</dbReference>
<evidence type="ECO:0000256" key="4">
    <source>
        <dbReference type="ARBA" id="ARBA00023203"/>
    </source>
</evidence>
<dbReference type="PANTHER" id="PTHR12391">
    <property type="entry name" value="ARP2/3 COMPLEX 21 KD SUBUNIT"/>
    <property type="match status" value="1"/>
</dbReference>
<protein>
    <recommendedName>
        <fullName evidence="6">Actin-related protein 2/3 complex subunit 3</fullName>
    </recommendedName>
</protein>
<comment type="subunit">
    <text evidence="6">Component of the Arp2/3 complex.</text>
</comment>
<name>H8ZWP5_9EUKA</name>
<evidence type="ECO:0000313" key="7">
    <source>
        <dbReference type="EMBL" id="AFD22778.1"/>
    </source>
</evidence>
<dbReference type="Gene3D" id="1.10.1760.10">
    <property type="entry name" value="Actin-related protein 2/3 complex subunit 3"/>
    <property type="match status" value="1"/>
</dbReference>
<dbReference type="InterPro" id="IPR007204">
    <property type="entry name" value="ARPC3"/>
</dbReference>
<evidence type="ECO:0000256" key="2">
    <source>
        <dbReference type="ARBA" id="ARBA00010856"/>
    </source>
</evidence>
<dbReference type="GO" id="GO:0034314">
    <property type="term" value="P:Arp2/3 complex-mediated actin nucleation"/>
    <property type="evidence" value="ECO:0007669"/>
    <property type="project" value="UniProtKB-UniRule"/>
</dbReference>
<evidence type="ECO:0000256" key="3">
    <source>
        <dbReference type="ARBA" id="ARBA00022490"/>
    </source>
</evidence>